<evidence type="ECO:0000256" key="6">
    <source>
        <dbReference type="ARBA" id="ARBA00022729"/>
    </source>
</evidence>
<reference evidence="13" key="1">
    <citation type="submission" date="2020-06" db="EMBL/GenBank/DDBJ databases">
        <authorList>
            <person name="Li T."/>
            <person name="Hu X."/>
            <person name="Zhang T."/>
            <person name="Song X."/>
            <person name="Zhang H."/>
            <person name="Dai N."/>
            <person name="Sheng W."/>
            <person name="Hou X."/>
            <person name="Wei L."/>
        </authorList>
    </citation>
    <scope>NUCLEOTIDE SEQUENCE</scope>
    <source>
        <strain evidence="13">K16</strain>
        <tissue evidence="13">Leaf</tissue>
    </source>
</reference>
<comment type="similarity">
    <text evidence="3 10">Belongs to the polysaccharide lyase 1 family.</text>
</comment>
<evidence type="ECO:0000256" key="5">
    <source>
        <dbReference type="ARBA" id="ARBA00022723"/>
    </source>
</evidence>
<dbReference type="InterPro" id="IPR002022">
    <property type="entry name" value="Pec_lyase"/>
</dbReference>
<keyword evidence="11" id="KW-0812">Transmembrane</keyword>
<evidence type="ECO:0000256" key="10">
    <source>
        <dbReference type="RuleBase" id="RU361123"/>
    </source>
</evidence>
<keyword evidence="8" id="KW-0325">Glycoprotein</keyword>
<evidence type="ECO:0000256" key="9">
    <source>
        <dbReference type="ARBA" id="ARBA00023239"/>
    </source>
</evidence>
<evidence type="ECO:0000256" key="4">
    <source>
        <dbReference type="ARBA" id="ARBA00012272"/>
    </source>
</evidence>
<evidence type="ECO:0000256" key="7">
    <source>
        <dbReference type="ARBA" id="ARBA00022837"/>
    </source>
</evidence>
<evidence type="ECO:0000313" key="13">
    <source>
        <dbReference type="EMBL" id="KAK4409885.1"/>
    </source>
</evidence>
<dbReference type="EMBL" id="JACGWL010000001">
    <property type="protein sequence ID" value="KAK4409885.1"/>
    <property type="molecule type" value="Genomic_DNA"/>
</dbReference>
<dbReference type="InterPro" id="IPR012334">
    <property type="entry name" value="Pectin_lyas_fold"/>
</dbReference>
<dbReference type="InterPro" id="IPR011050">
    <property type="entry name" value="Pectin_lyase_fold/virulence"/>
</dbReference>
<comment type="catalytic activity">
    <reaction evidence="1 10">
        <text>Eliminative cleavage of (1-&gt;4)-alpha-D-galacturonan to give oligosaccharides with 4-deoxy-alpha-D-galact-4-enuronosyl groups at their non-reducing ends.</text>
        <dbReference type="EC" id="4.2.2.2"/>
    </reaction>
</comment>
<protein>
    <recommendedName>
        <fullName evidence="4 10">Pectate lyase</fullName>
        <ecNumber evidence="4 10">4.2.2.2</ecNumber>
    </recommendedName>
</protein>
<keyword evidence="7 10" id="KW-0106">Calcium</keyword>
<dbReference type="GO" id="GO:0046872">
    <property type="term" value="F:metal ion binding"/>
    <property type="evidence" value="ECO:0007669"/>
    <property type="project" value="UniProtKB-KW"/>
</dbReference>
<organism evidence="13 14">
    <name type="scientific">Sesamum angolense</name>
    <dbReference type="NCBI Taxonomy" id="2727404"/>
    <lineage>
        <taxon>Eukaryota</taxon>
        <taxon>Viridiplantae</taxon>
        <taxon>Streptophyta</taxon>
        <taxon>Embryophyta</taxon>
        <taxon>Tracheophyta</taxon>
        <taxon>Spermatophyta</taxon>
        <taxon>Magnoliopsida</taxon>
        <taxon>eudicotyledons</taxon>
        <taxon>Gunneridae</taxon>
        <taxon>Pentapetalae</taxon>
        <taxon>asterids</taxon>
        <taxon>lamiids</taxon>
        <taxon>Lamiales</taxon>
        <taxon>Pedaliaceae</taxon>
        <taxon>Sesamum</taxon>
    </lineage>
</organism>
<dbReference type="Gene3D" id="2.160.20.10">
    <property type="entry name" value="Single-stranded right-handed beta-helix, Pectin lyase-like"/>
    <property type="match status" value="1"/>
</dbReference>
<dbReference type="PANTHER" id="PTHR31683">
    <property type="entry name" value="PECTATE LYASE 18-RELATED"/>
    <property type="match status" value="1"/>
</dbReference>
<dbReference type="InterPro" id="IPR045032">
    <property type="entry name" value="PEL"/>
</dbReference>
<keyword evidence="5 10" id="KW-0479">Metal-binding</keyword>
<dbReference type="Proteomes" id="UP001289374">
    <property type="component" value="Unassembled WGS sequence"/>
</dbReference>
<proteinExistence type="inferred from homology"/>
<dbReference type="InterPro" id="IPR018082">
    <property type="entry name" value="AmbAllergen"/>
</dbReference>
<comment type="cofactor">
    <cofactor evidence="10">
        <name>Ca(2+)</name>
        <dbReference type="ChEBI" id="CHEBI:29108"/>
    </cofactor>
    <text evidence="10">Binds 1 Ca(2+) ion. Required for its activity.</text>
</comment>
<comment type="pathway">
    <text evidence="2 10">Glycan metabolism; pectin degradation; 2-dehydro-3-deoxy-D-gluconate from pectin: step 2/5.</text>
</comment>
<dbReference type="SUPFAM" id="SSF51126">
    <property type="entry name" value="Pectin lyase-like"/>
    <property type="match status" value="1"/>
</dbReference>
<evidence type="ECO:0000313" key="14">
    <source>
        <dbReference type="Proteomes" id="UP001289374"/>
    </source>
</evidence>
<evidence type="ECO:0000256" key="11">
    <source>
        <dbReference type="SAM" id="Phobius"/>
    </source>
</evidence>
<dbReference type="SMART" id="SM00656">
    <property type="entry name" value="Amb_all"/>
    <property type="match status" value="1"/>
</dbReference>
<dbReference type="InterPro" id="IPR007524">
    <property type="entry name" value="Pec_lyase_N"/>
</dbReference>
<keyword evidence="14" id="KW-1185">Reference proteome</keyword>
<feature type="domain" description="Pectate lyase" evidence="12">
    <location>
        <begin position="172"/>
        <end position="375"/>
    </location>
</feature>
<accession>A0AAE1XDL9</accession>
<dbReference type="EC" id="4.2.2.2" evidence="4 10"/>
<gene>
    <name evidence="13" type="ORF">Sango_0061500</name>
</gene>
<keyword evidence="11" id="KW-1133">Transmembrane helix</keyword>
<dbReference type="GO" id="GO:0030570">
    <property type="term" value="F:pectate lyase activity"/>
    <property type="evidence" value="ECO:0007669"/>
    <property type="project" value="UniProtKB-EC"/>
</dbReference>
<keyword evidence="11" id="KW-0472">Membrane</keyword>
<evidence type="ECO:0000256" key="2">
    <source>
        <dbReference type="ARBA" id="ARBA00005220"/>
    </source>
</evidence>
<comment type="caution">
    <text evidence="13">The sequence shown here is derived from an EMBL/GenBank/DDBJ whole genome shotgun (WGS) entry which is preliminary data.</text>
</comment>
<dbReference type="Pfam" id="PF00544">
    <property type="entry name" value="Pectate_lyase_4"/>
    <property type="match status" value="1"/>
</dbReference>
<evidence type="ECO:0000259" key="12">
    <source>
        <dbReference type="SMART" id="SM00656"/>
    </source>
</evidence>
<dbReference type="PRINTS" id="PR00807">
    <property type="entry name" value="AMBALLERGEN"/>
</dbReference>
<evidence type="ECO:0000256" key="8">
    <source>
        <dbReference type="ARBA" id="ARBA00023180"/>
    </source>
</evidence>
<evidence type="ECO:0000256" key="1">
    <source>
        <dbReference type="ARBA" id="ARBA00000695"/>
    </source>
</evidence>
<keyword evidence="9 10" id="KW-0456">Lyase</keyword>
<evidence type="ECO:0000256" key="3">
    <source>
        <dbReference type="ARBA" id="ARBA00010980"/>
    </source>
</evidence>
<reference evidence="13" key="2">
    <citation type="journal article" date="2024" name="Plant">
        <title>Genomic evolution and insights into agronomic trait innovations of Sesamum species.</title>
        <authorList>
            <person name="Miao H."/>
            <person name="Wang L."/>
            <person name="Qu L."/>
            <person name="Liu H."/>
            <person name="Sun Y."/>
            <person name="Le M."/>
            <person name="Wang Q."/>
            <person name="Wei S."/>
            <person name="Zheng Y."/>
            <person name="Lin W."/>
            <person name="Duan Y."/>
            <person name="Cao H."/>
            <person name="Xiong S."/>
            <person name="Wang X."/>
            <person name="Wei L."/>
            <person name="Li C."/>
            <person name="Ma Q."/>
            <person name="Ju M."/>
            <person name="Zhao R."/>
            <person name="Li G."/>
            <person name="Mu C."/>
            <person name="Tian Q."/>
            <person name="Mei H."/>
            <person name="Zhang T."/>
            <person name="Gao T."/>
            <person name="Zhang H."/>
        </authorList>
    </citation>
    <scope>NUCLEOTIDE SEQUENCE</scope>
    <source>
        <strain evidence="13">K16</strain>
    </source>
</reference>
<dbReference type="AlphaFoldDB" id="A0AAE1XDL9"/>
<feature type="transmembrane region" description="Helical" evidence="11">
    <location>
        <begin position="6"/>
        <end position="27"/>
    </location>
</feature>
<sequence>MEGTKANWLPIFVFVVASILPVLRANIAEFDEVWRRRAAEAYNRTLHAYEPDPLKVVMHFNKNVHRHINESGGVDMMMVNSTRRRLGKKYRGPCKVTNPIDACWRCDPNWHLDRFKLVDCSLGFGRKATGGKGGRIYVVADSSDDDILNPKPGTLRHAVIQEEPLWIIFKRSMVITLAQELIMTSDKTIDGRGVKVQIAHGAGITIQFVKNIIIHNMKIHNIVEKKGGIIRDSTTHCGLRTQSDGDGISIFGSQDIWIDHVSMTRCDDGLIDAIQGSTGITISNGHFTDHDHVRLSIRPCFSVPTTSTLATRKCRSRLLSTTLGEEMVQRMPRCRYGFFHVVNNDYTHWKMYAIGGSSHPTIISQGNRYIADHPYAKQVTKRECPESEWKHWTWVTDGDIFLNGAYFRASGDQDWARKHPEKTNDIKPASATLVVEMTKFAGRLDCKKKNPC</sequence>
<name>A0AAE1XDL9_9LAMI</name>
<keyword evidence="6" id="KW-0732">Signal</keyword>
<dbReference type="Pfam" id="PF04431">
    <property type="entry name" value="Pec_lyase_N"/>
    <property type="match status" value="1"/>
</dbReference>
<dbReference type="PANTHER" id="PTHR31683:SF181">
    <property type="entry name" value="PECTATE LYASE 6-RELATED"/>
    <property type="match status" value="1"/>
</dbReference>